<name>A0AAV7LV92_PLEWA</name>
<gene>
    <name evidence="1" type="ORF">NDU88_000038</name>
</gene>
<reference evidence="1" key="1">
    <citation type="journal article" date="2022" name="bioRxiv">
        <title>Sequencing and chromosome-scale assembly of the giantPleurodeles waltlgenome.</title>
        <authorList>
            <person name="Brown T."/>
            <person name="Elewa A."/>
            <person name="Iarovenko S."/>
            <person name="Subramanian E."/>
            <person name="Araus A.J."/>
            <person name="Petzold A."/>
            <person name="Susuki M."/>
            <person name="Suzuki K.-i.T."/>
            <person name="Hayashi T."/>
            <person name="Toyoda A."/>
            <person name="Oliveira C."/>
            <person name="Osipova E."/>
            <person name="Leigh N.D."/>
            <person name="Simon A."/>
            <person name="Yun M.H."/>
        </authorList>
    </citation>
    <scope>NUCLEOTIDE SEQUENCE</scope>
    <source>
        <strain evidence="1">20211129_DDA</strain>
        <tissue evidence="1">Liver</tissue>
    </source>
</reference>
<dbReference type="Proteomes" id="UP001066276">
    <property type="component" value="Chromosome 10"/>
</dbReference>
<sequence>MRCSRPVCPRYYKPYAVCEIMRRSLPCILWAPGYEKALGSSWLLLVRRSLDPLGSSGYEEELGSSGMLAMRNSLDP</sequence>
<evidence type="ECO:0000313" key="1">
    <source>
        <dbReference type="EMBL" id="KAJ1094854.1"/>
    </source>
</evidence>
<keyword evidence="2" id="KW-1185">Reference proteome</keyword>
<protein>
    <submittedName>
        <fullName evidence="1">Uncharacterized protein</fullName>
    </submittedName>
</protein>
<dbReference type="EMBL" id="JANPWB010000014">
    <property type="protein sequence ID" value="KAJ1094854.1"/>
    <property type="molecule type" value="Genomic_DNA"/>
</dbReference>
<dbReference type="AlphaFoldDB" id="A0AAV7LV92"/>
<evidence type="ECO:0000313" key="2">
    <source>
        <dbReference type="Proteomes" id="UP001066276"/>
    </source>
</evidence>
<accession>A0AAV7LV92</accession>
<comment type="caution">
    <text evidence="1">The sequence shown here is derived from an EMBL/GenBank/DDBJ whole genome shotgun (WGS) entry which is preliminary data.</text>
</comment>
<organism evidence="1 2">
    <name type="scientific">Pleurodeles waltl</name>
    <name type="common">Iberian ribbed newt</name>
    <dbReference type="NCBI Taxonomy" id="8319"/>
    <lineage>
        <taxon>Eukaryota</taxon>
        <taxon>Metazoa</taxon>
        <taxon>Chordata</taxon>
        <taxon>Craniata</taxon>
        <taxon>Vertebrata</taxon>
        <taxon>Euteleostomi</taxon>
        <taxon>Amphibia</taxon>
        <taxon>Batrachia</taxon>
        <taxon>Caudata</taxon>
        <taxon>Salamandroidea</taxon>
        <taxon>Salamandridae</taxon>
        <taxon>Pleurodelinae</taxon>
        <taxon>Pleurodeles</taxon>
    </lineage>
</organism>
<proteinExistence type="predicted"/>